<proteinExistence type="predicted"/>
<name>A0ABS1J6M3_9BACL</name>
<gene>
    <name evidence="3" type="ORF">JJB07_04640</name>
</gene>
<evidence type="ECO:0000313" key="4">
    <source>
        <dbReference type="Proteomes" id="UP000602284"/>
    </source>
</evidence>
<dbReference type="EMBL" id="JAEQNB010000001">
    <property type="protein sequence ID" value="MBL0385932.1"/>
    <property type="molecule type" value="Genomic_DNA"/>
</dbReference>
<dbReference type="RefSeq" id="WP_201631524.1">
    <property type="nucleotide sequence ID" value="NZ_JAEQNB010000001.1"/>
</dbReference>
<dbReference type="InterPro" id="IPR013693">
    <property type="entry name" value="SpoIID/LytB_N"/>
</dbReference>
<evidence type="ECO:0000256" key="1">
    <source>
        <dbReference type="SAM" id="SignalP"/>
    </source>
</evidence>
<feature type="chain" id="PRO_5045322721" description="Sporulation stage II protein D amidase enhancer LytB N-terminal domain-containing protein" evidence="1">
    <location>
        <begin position="24"/>
        <end position="235"/>
    </location>
</feature>
<keyword evidence="4" id="KW-1185">Reference proteome</keyword>
<dbReference type="Proteomes" id="UP000602284">
    <property type="component" value="Unassembled WGS sequence"/>
</dbReference>
<organism evidence="3 4">
    <name type="scientific">Tumebacillus amylolyticus</name>
    <dbReference type="NCBI Taxonomy" id="2801339"/>
    <lineage>
        <taxon>Bacteria</taxon>
        <taxon>Bacillati</taxon>
        <taxon>Bacillota</taxon>
        <taxon>Bacilli</taxon>
        <taxon>Bacillales</taxon>
        <taxon>Alicyclobacillaceae</taxon>
        <taxon>Tumebacillus</taxon>
    </lineage>
</organism>
<evidence type="ECO:0000313" key="3">
    <source>
        <dbReference type="EMBL" id="MBL0385932.1"/>
    </source>
</evidence>
<keyword evidence="1" id="KW-0732">Signal</keyword>
<protein>
    <recommendedName>
        <fullName evidence="2">Sporulation stage II protein D amidase enhancer LytB N-terminal domain-containing protein</fullName>
    </recommendedName>
</protein>
<comment type="caution">
    <text evidence="3">The sequence shown here is derived from an EMBL/GenBank/DDBJ whole genome shotgun (WGS) entry which is preliminary data.</text>
</comment>
<dbReference type="Pfam" id="PF08486">
    <property type="entry name" value="SpoIID"/>
    <property type="match status" value="1"/>
</dbReference>
<feature type="signal peptide" evidence="1">
    <location>
        <begin position="1"/>
        <end position="23"/>
    </location>
</feature>
<accession>A0ABS1J6M3</accession>
<reference evidence="3 4" key="1">
    <citation type="submission" date="2021-01" db="EMBL/GenBank/DDBJ databases">
        <title>Tumebacillus sp. strain ITR2 16S ribosomal RNA gene Genome sequencing and assembly.</title>
        <authorList>
            <person name="Kang M."/>
        </authorList>
    </citation>
    <scope>NUCLEOTIDE SEQUENCE [LARGE SCALE GENOMIC DNA]</scope>
    <source>
        <strain evidence="3 4">ITR2</strain>
    </source>
</reference>
<evidence type="ECO:0000259" key="2">
    <source>
        <dbReference type="Pfam" id="PF08486"/>
    </source>
</evidence>
<feature type="domain" description="Sporulation stage II protein D amidase enhancer LytB N-terminal" evidence="2">
    <location>
        <begin position="93"/>
        <end position="172"/>
    </location>
</feature>
<sequence>MKKASALLLMTAAMSLVASSAMAAPAIKEVKDSNGNVVRLDVADRPSNGTPGAIQSGGTKLIVDNSIVAASTYTKPTSIRVGIRANNNTANPISSVSVVPWYNYNIDVLPNEWIGSWPAQSLNAGAIAVKMYAWYHILHPKYSNCDVDNTVNSQVYKAGSSYSATTTAVDNMSGIGILNSSGVMFETQYRAGSYDSTKPGTNIMSQNGTHYFADLGKTWSYMTSYYYSGSTQFTY</sequence>